<protein>
    <recommendedName>
        <fullName evidence="1">LtfC/p132/Gp6 beta-sandwich domain-containing protein</fullName>
    </recommendedName>
</protein>
<dbReference type="Pfam" id="PF23926">
    <property type="entry name" value="LtfC"/>
    <property type="match status" value="1"/>
</dbReference>
<dbReference type="GeneID" id="77924271"/>
<dbReference type="RefSeq" id="YP_010648812.1">
    <property type="nucleotide sequence ID" value="NC_070762.1"/>
</dbReference>
<evidence type="ECO:0000313" key="2">
    <source>
        <dbReference type="EMBL" id="QGF20282.1"/>
    </source>
</evidence>
<dbReference type="EMBL" id="MN484601">
    <property type="protein sequence ID" value="QGF20282.1"/>
    <property type="molecule type" value="Genomic_DNA"/>
</dbReference>
<evidence type="ECO:0000313" key="3">
    <source>
        <dbReference type="Proteomes" id="UP000400849"/>
    </source>
</evidence>
<sequence length="111" mass="12458">MTTPITFGNKPLKATMYLSQDADFIHDIEPKSDAFPAGMEAWFDILSVSGTVLATWPGVVTSNKITWNVQFDAADGVNSVAGASRFRLYMRLDEDPTQEYLWYSGSIKWEQ</sequence>
<organism evidence="2 3">
    <name type="scientific">Gordonia phage Sixama</name>
    <dbReference type="NCBI Taxonomy" id="2653271"/>
    <lineage>
        <taxon>Viruses</taxon>
        <taxon>Duplodnaviria</taxon>
        <taxon>Heunggongvirae</taxon>
        <taxon>Uroviricota</taxon>
        <taxon>Caudoviricetes</taxon>
        <taxon>Sixamavirus</taxon>
        <taxon>Sixamavirus sixama</taxon>
    </lineage>
</organism>
<gene>
    <name evidence="2" type="primary">103</name>
    <name evidence="2" type="ORF">SEA_SIXAMA_103</name>
</gene>
<accession>A0A5Q2F0K8</accession>
<proteinExistence type="predicted"/>
<keyword evidence="3" id="KW-1185">Reference proteome</keyword>
<reference evidence="2 3" key="1">
    <citation type="submission" date="2019-09" db="EMBL/GenBank/DDBJ databases">
        <authorList>
            <person name="Christie C.A."/>
            <person name="Diallo A.S."/>
            <person name="Dixon Z."/>
            <person name="McIntosh P.M."/>
            <person name="Murthy K.H."/>
            <person name="Rosen M.G."/>
            <person name="Simpson L.M."/>
            <person name="Koustas K."/>
            <person name="Fogarty M.P."/>
            <person name="Molloy S.D."/>
            <person name="Garlena R.A."/>
            <person name="Russell D.A."/>
            <person name="Pope W.H."/>
            <person name="Jacobs-Sera D."/>
            <person name="Hatfull G.F."/>
        </authorList>
    </citation>
    <scope>NUCLEOTIDE SEQUENCE [LARGE SCALE GENOMIC DNA]</scope>
</reference>
<name>A0A5Q2F0K8_9CAUD</name>
<feature type="domain" description="LtfC/p132/Gp6 beta-sandwich" evidence="1">
    <location>
        <begin position="11"/>
        <end position="110"/>
    </location>
</feature>
<evidence type="ECO:0000259" key="1">
    <source>
        <dbReference type="Pfam" id="PF23926"/>
    </source>
</evidence>
<dbReference type="InterPro" id="IPR055688">
    <property type="entry name" value="LtfC/p132/Gp6_b-sand"/>
</dbReference>
<dbReference type="Proteomes" id="UP000400849">
    <property type="component" value="Segment"/>
</dbReference>
<dbReference type="KEGG" id="vg:77924271"/>